<dbReference type="GeneID" id="40319229"/>
<comment type="catalytic activity">
    <reaction evidence="9">
        <text>L-histidyl-glycine(out) = L-histidyl-glycine(in)</text>
        <dbReference type="Rhea" id="RHEA:79395"/>
        <dbReference type="ChEBI" id="CHEBI:229957"/>
    </reaction>
</comment>
<comment type="catalytic activity">
    <reaction evidence="8">
        <text>L-lysyl-L-alanine(out) = L-lysyl-L-alanine(in)</text>
        <dbReference type="Rhea" id="RHEA:79399"/>
        <dbReference type="ChEBI" id="CHEBI:229954"/>
    </reaction>
</comment>
<comment type="catalytic activity">
    <reaction evidence="20">
        <text>L-lysyl-glycine(out) = L-lysyl-glycine(in)</text>
        <dbReference type="Rhea" id="RHEA:79407"/>
        <dbReference type="ChEBI" id="CHEBI:191202"/>
    </reaction>
</comment>
<dbReference type="InterPro" id="IPR011701">
    <property type="entry name" value="MFS"/>
</dbReference>
<comment type="catalytic activity">
    <reaction evidence="16">
        <text>L-lysyl-L-lysine(out) = L-lysyl-L-lysine(in)</text>
        <dbReference type="Rhea" id="RHEA:79403"/>
        <dbReference type="ChEBI" id="CHEBI:229956"/>
    </reaction>
</comment>
<dbReference type="OrthoDB" id="424834at2759"/>
<evidence type="ECO:0000313" key="28">
    <source>
        <dbReference type="Proteomes" id="UP000284403"/>
    </source>
</evidence>
<keyword evidence="28" id="KW-1185">Reference proteome</keyword>
<keyword evidence="7" id="KW-0458">Lysosome</keyword>
<evidence type="ECO:0000256" key="8">
    <source>
        <dbReference type="ARBA" id="ARBA00044876"/>
    </source>
</evidence>
<comment type="catalytic activity">
    <reaction evidence="13">
        <text>L-alpha-aminoacyl-L-lysine(out) = L-alpha-aminoacyl-L-lysine(in)</text>
        <dbReference type="Rhea" id="RHEA:79383"/>
        <dbReference type="ChEBI" id="CHEBI:229966"/>
    </reaction>
</comment>
<evidence type="ECO:0000256" key="6">
    <source>
        <dbReference type="ARBA" id="ARBA00023136"/>
    </source>
</evidence>
<evidence type="ECO:0000256" key="13">
    <source>
        <dbReference type="ARBA" id="ARBA00044893"/>
    </source>
</evidence>
<evidence type="ECO:0000256" key="15">
    <source>
        <dbReference type="ARBA" id="ARBA00044899"/>
    </source>
</evidence>
<comment type="caution">
    <text evidence="27">The sequence shown here is derived from an EMBL/GenBank/DDBJ whole genome shotgun (WGS) entry which is preliminary data.</text>
</comment>
<dbReference type="RefSeq" id="XP_029227355.1">
    <property type="nucleotide sequence ID" value="XM_029372511.1"/>
</dbReference>
<organism evidence="27 28">
    <name type="scientific">Trypanosoma conorhini</name>
    <dbReference type="NCBI Taxonomy" id="83891"/>
    <lineage>
        <taxon>Eukaryota</taxon>
        <taxon>Discoba</taxon>
        <taxon>Euglenozoa</taxon>
        <taxon>Kinetoplastea</taxon>
        <taxon>Metakinetoplastina</taxon>
        <taxon>Trypanosomatida</taxon>
        <taxon>Trypanosomatidae</taxon>
        <taxon>Trypanosoma</taxon>
    </lineage>
</organism>
<evidence type="ECO:0000256" key="21">
    <source>
        <dbReference type="ARBA" id="ARBA00044985"/>
    </source>
</evidence>
<comment type="catalytic activity">
    <reaction evidence="15">
        <text>L-arginyl-L-alpha-amino acid(out) = L-arginyl-L-alpha-amino acid(in)</text>
        <dbReference type="Rhea" id="RHEA:79371"/>
        <dbReference type="ChEBI" id="CHEBI:84315"/>
    </reaction>
</comment>
<name>A0A422PBE5_9TRYP</name>
<keyword evidence="5 25" id="KW-1133">Transmembrane helix</keyword>
<keyword evidence="3" id="KW-0813">Transport</keyword>
<gene>
    <name evidence="27" type="ORF">Tco025E_05618</name>
</gene>
<dbReference type="Gene3D" id="1.20.1250.20">
    <property type="entry name" value="MFS general substrate transporter like domains"/>
    <property type="match status" value="2"/>
</dbReference>
<accession>A0A422PBE5</accession>
<dbReference type="PANTHER" id="PTHR23512">
    <property type="entry name" value="MAJOR FACILITATOR SUPERFAMILY DOMAIN-CONTAINING PROTEIN 1"/>
    <property type="match status" value="1"/>
</dbReference>
<feature type="transmembrane region" description="Helical" evidence="25">
    <location>
        <begin position="111"/>
        <end position="130"/>
    </location>
</feature>
<comment type="catalytic activity">
    <reaction evidence="12">
        <text>L-lysyl-L-alpha-amino acid(out) = L-lysyl-L-alpha-amino acid(in)</text>
        <dbReference type="Rhea" id="RHEA:79387"/>
        <dbReference type="ChEBI" id="CHEBI:229965"/>
    </reaction>
</comment>
<comment type="catalytic activity">
    <reaction evidence="19">
        <text>L-alanyl-L-lysine(out) = L-alanyl-L-lysine(in)</text>
        <dbReference type="Rhea" id="RHEA:79415"/>
        <dbReference type="ChEBI" id="CHEBI:192470"/>
    </reaction>
</comment>
<evidence type="ECO:0000256" key="1">
    <source>
        <dbReference type="ARBA" id="ARBA00004155"/>
    </source>
</evidence>
<dbReference type="PROSITE" id="PS50850">
    <property type="entry name" value="MFS"/>
    <property type="match status" value="1"/>
</dbReference>
<evidence type="ECO:0000256" key="10">
    <source>
        <dbReference type="ARBA" id="ARBA00044881"/>
    </source>
</evidence>
<feature type="transmembrane region" description="Helical" evidence="25">
    <location>
        <begin position="79"/>
        <end position="99"/>
    </location>
</feature>
<comment type="catalytic activity">
    <reaction evidence="14">
        <text>L-aspartyl-L-lysine(out) = L-aspartyl-L-lysine(in)</text>
        <dbReference type="Rhea" id="RHEA:79411"/>
        <dbReference type="ChEBI" id="CHEBI:229953"/>
    </reaction>
</comment>
<evidence type="ECO:0000259" key="26">
    <source>
        <dbReference type="PROSITE" id="PS50850"/>
    </source>
</evidence>
<dbReference type="InterPro" id="IPR052187">
    <property type="entry name" value="MFSD1"/>
</dbReference>
<evidence type="ECO:0000256" key="3">
    <source>
        <dbReference type="ARBA" id="ARBA00022448"/>
    </source>
</evidence>
<evidence type="ECO:0000256" key="11">
    <source>
        <dbReference type="ARBA" id="ARBA00044884"/>
    </source>
</evidence>
<protein>
    <recommendedName>
        <fullName evidence="21">Lysosomal dipeptide transporter MFSD1</fullName>
    </recommendedName>
    <alternativeName>
        <fullName evidence="22">Major facilitator superfamily domain-containing protein 1</fullName>
    </alternativeName>
</protein>
<dbReference type="SUPFAM" id="SSF103473">
    <property type="entry name" value="MFS general substrate transporter"/>
    <property type="match status" value="1"/>
</dbReference>
<dbReference type="GO" id="GO:0022857">
    <property type="term" value="F:transmembrane transporter activity"/>
    <property type="evidence" value="ECO:0007669"/>
    <property type="project" value="InterPro"/>
</dbReference>
<evidence type="ECO:0000256" key="22">
    <source>
        <dbReference type="ARBA" id="ARBA00045018"/>
    </source>
</evidence>
<evidence type="ECO:0000256" key="25">
    <source>
        <dbReference type="SAM" id="Phobius"/>
    </source>
</evidence>
<evidence type="ECO:0000256" key="20">
    <source>
        <dbReference type="ARBA" id="ARBA00044924"/>
    </source>
</evidence>
<evidence type="ECO:0000313" key="27">
    <source>
        <dbReference type="EMBL" id="RNF15034.1"/>
    </source>
</evidence>
<comment type="catalytic activity">
    <reaction evidence="18">
        <text>L-histidyl-L-alpha-amino acid(out) = L-histidyl-L-alpha-amino acid(in)</text>
        <dbReference type="Rhea" id="RHEA:79379"/>
        <dbReference type="ChEBI" id="CHEBI:229964"/>
    </reaction>
</comment>
<comment type="subunit">
    <text evidence="24">Homodimer. Interacts with lysosomal protein GLMP (via lumenal domain); the interaction starts while both proteins are still in the endoplasmic reticulum and is required for stabilization of MFSD1 in lysosomes but has no direct effect on its targeting to lysosomes or transporter activity.</text>
</comment>
<dbReference type="PANTHER" id="PTHR23512:SF3">
    <property type="entry name" value="MAJOR FACILITATOR SUPERFAMILY DOMAIN-CONTAINING PROTEIN 1"/>
    <property type="match status" value="1"/>
</dbReference>
<evidence type="ECO:0000256" key="14">
    <source>
        <dbReference type="ARBA" id="ARBA00044898"/>
    </source>
</evidence>
<evidence type="ECO:0000256" key="19">
    <source>
        <dbReference type="ARBA" id="ARBA00044919"/>
    </source>
</evidence>
<evidence type="ECO:0000256" key="7">
    <source>
        <dbReference type="ARBA" id="ARBA00023228"/>
    </source>
</evidence>
<feature type="transmembrane region" description="Helical" evidence="25">
    <location>
        <begin position="254"/>
        <end position="276"/>
    </location>
</feature>
<sequence>MDASATLCGAAEAEKRWYEVLKEEVLELRWRVLVVACFLTFGSYYIFDFPGSIGTGEGATIEQRFKTHGKEYTQKMNQLLYSVYSWPNTVLAVFGGVLIDKFLGIRKAMLLFTFCILLGASFFWLGVYYVVYPLMLIARVVFGLGGESLSVAQSAYVARWFKHSRGMALAFGITISFSRVGSSFNFLFSPMIAEARGVEVAALFGILSCVVSFCACIILVFADVHAVRTGYIRQEPREAGSGVMKLTDAVRLPFAFWALTIICVFCYSAIFPFIGLGVNFFEVKYEYTTRTASNYISAYQFASAAGSPLVGLVVDNVGRNTLWLIAASASFLLIHLLLLTTMIPGIVMMIIMGVSYSVLVSGLWPSVPWAVGENVLGLSYGVIMAVQNVGLALFPIIVGSILDRYVPDTTGKGAAADSSSSQASADDVRPLPTLKGYQMAEMVFIAAATVSLLASVVLLVSDVRHGGALTASNTRRKEMAAEKRAALLESLPDEERALMFAQHDS</sequence>
<evidence type="ECO:0000256" key="2">
    <source>
        <dbReference type="ARBA" id="ARBA00008335"/>
    </source>
</evidence>
<evidence type="ECO:0000256" key="9">
    <source>
        <dbReference type="ARBA" id="ARBA00044878"/>
    </source>
</evidence>
<reference evidence="27 28" key="1">
    <citation type="journal article" date="2018" name="BMC Genomics">
        <title>Genomic comparison of Trypanosoma conorhini and Trypanosoma rangeli to Trypanosoma cruzi strains of high and low virulence.</title>
        <authorList>
            <person name="Bradwell K.R."/>
            <person name="Koparde V.N."/>
            <person name="Matveyev A.V."/>
            <person name="Serrano M.G."/>
            <person name="Alves J.M."/>
            <person name="Parikh H."/>
            <person name="Huang B."/>
            <person name="Lee V."/>
            <person name="Espinosa-Alvarez O."/>
            <person name="Ortiz P.A."/>
            <person name="Costa-Martins A.G."/>
            <person name="Teixeira M.M."/>
            <person name="Buck G.A."/>
        </authorList>
    </citation>
    <scope>NUCLEOTIDE SEQUENCE [LARGE SCALE GENOMIC DNA]</scope>
    <source>
        <strain evidence="27 28">025E</strain>
    </source>
</reference>
<dbReference type="Proteomes" id="UP000284403">
    <property type="component" value="Unassembled WGS sequence"/>
</dbReference>
<keyword evidence="6 25" id="KW-0472">Membrane</keyword>
<keyword evidence="4 25" id="KW-0812">Transmembrane</keyword>
<comment type="subcellular location">
    <subcellularLocation>
        <location evidence="1">Lysosome membrane</location>
        <topology evidence="1">Multi-pass membrane protein</topology>
    </subcellularLocation>
</comment>
<feature type="transmembrane region" description="Helical" evidence="25">
    <location>
        <begin position="168"/>
        <end position="188"/>
    </location>
</feature>
<feature type="transmembrane region" description="Helical" evidence="25">
    <location>
        <begin position="200"/>
        <end position="224"/>
    </location>
</feature>
<evidence type="ECO:0000256" key="17">
    <source>
        <dbReference type="ARBA" id="ARBA00044903"/>
    </source>
</evidence>
<feature type="transmembrane region" description="Helical" evidence="25">
    <location>
        <begin position="321"/>
        <end position="339"/>
    </location>
</feature>
<evidence type="ECO:0000256" key="23">
    <source>
        <dbReference type="ARBA" id="ARBA00045709"/>
    </source>
</evidence>
<evidence type="ECO:0000256" key="5">
    <source>
        <dbReference type="ARBA" id="ARBA00022989"/>
    </source>
</evidence>
<comment type="function">
    <text evidence="23">Lysosomal dipeptide uniporter that selectively exports lysine, arginine or histidine-containing dipeptides with a net positive charge from the lysosome lumen into the cytosol. Could play a role in a specific type of protein O-glycosylation indirectly regulating macrophages migration and tissue invasion. Also essential for liver homeostasis.</text>
</comment>
<comment type="catalytic activity">
    <reaction evidence="17">
        <text>L-arginyl-glycine(out) = L-arginyl-glycine(in)</text>
        <dbReference type="Rhea" id="RHEA:79391"/>
        <dbReference type="ChEBI" id="CHEBI:229955"/>
    </reaction>
</comment>
<dbReference type="AlphaFoldDB" id="A0A422PBE5"/>
<proteinExistence type="inferred from homology"/>
<comment type="similarity">
    <text evidence="2">Belongs to the major facilitator superfamily.</text>
</comment>
<feature type="transmembrane region" description="Helical" evidence="25">
    <location>
        <begin position="345"/>
        <end position="364"/>
    </location>
</feature>
<feature type="transmembrane region" description="Helical" evidence="25">
    <location>
        <begin position="296"/>
        <end position="314"/>
    </location>
</feature>
<feature type="transmembrane region" description="Helical" evidence="25">
    <location>
        <begin position="376"/>
        <end position="402"/>
    </location>
</feature>
<dbReference type="EMBL" id="MKKU01000341">
    <property type="protein sequence ID" value="RNF15034.1"/>
    <property type="molecule type" value="Genomic_DNA"/>
</dbReference>
<comment type="catalytic activity">
    <reaction evidence="10">
        <text>L-alpha-aminoacyl-L-arginine(out) = L-alpha-aminoacyl-L-arginine(in)</text>
        <dbReference type="Rhea" id="RHEA:79367"/>
        <dbReference type="ChEBI" id="CHEBI:229968"/>
    </reaction>
</comment>
<dbReference type="CDD" id="cd17340">
    <property type="entry name" value="MFS_MFSD1"/>
    <property type="match status" value="1"/>
</dbReference>
<dbReference type="GO" id="GO:0005765">
    <property type="term" value="C:lysosomal membrane"/>
    <property type="evidence" value="ECO:0007669"/>
    <property type="project" value="UniProtKB-SubCell"/>
</dbReference>
<comment type="catalytic activity">
    <reaction evidence="11">
        <text>L-alpha-aminoacyl-L-histidine(out) = L-alpha-aminoacyl-L-histidine(in)</text>
        <dbReference type="Rhea" id="RHEA:79375"/>
        <dbReference type="ChEBI" id="CHEBI:229967"/>
    </reaction>
</comment>
<evidence type="ECO:0000256" key="4">
    <source>
        <dbReference type="ARBA" id="ARBA00022692"/>
    </source>
</evidence>
<dbReference type="InterPro" id="IPR036259">
    <property type="entry name" value="MFS_trans_sf"/>
</dbReference>
<feature type="transmembrane region" description="Helical" evidence="25">
    <location>
        <begin position="442"/>
        <end position="460"/>
    </location>
</feature>
<evidence type="ECO:0000256" key="24">
    <source>
        <dbReference type="ARBA" id="ARBA00046376"/>
    </source>
</evidence>
<evidence type="ECO:0000256" key="12">
    <source>
        <dbReference type="ARBA" id="ARBA00044891"/>
    </source>
</evidence>
<dbReference type="Pfam" id="PF07690">
    <property type="entry name" value="MFS_1"/>
    <property type="match status" value="1"/>
</dbReference>
<evidence type="ECO:0000256" key="16">
    <source>
        <dbReference type="ARBA" id="ARBA00044900"/>
    </source>
</evidence>
<dbReference type="InterPro" id="IPR020846">
    <property type="entry name" value="MFS_dom"/>
</dbReference>
<evidence type="ECO:0000256" key="18">
    <source>
        <dbReference type="ARBA" id="ARBA00044912"/>
    </source>
</evidence>
<feature type="domain" description="Major facilitator superfamily (MFS) profile" evidence="26">
    <location>
        <begin position="29"/>
        <end position="466"/>
    </location>
</feature>